<gene>
    <name evidence="3" type="ORF">H8K47_02725</name>
</gene>
<comment type="caution">
    <text evidence="3">The sequence shown here is derived from an EMBL/GenBank/DDBJ whole genome shotgun (WGS) entry which is preliminary data.</text>
</comment>
<dbReference type="NCBIfam" id="NF008551">
    <property type="entry name" value="PRK11478.1"/>
    <property type="match status" value="1"/>
</dbReference>
<dbReference type="InterPro" id="IPR037478">
    <property type="entry name" value="YwkD-like_dom"/>
</dbReference>
<dbReference type="PROSITE" id="PS51819">
    <property type="entry name" value="VOC"/>
    <property type="match status" value="1"/>
</dbReference>
<name>A0A923KUJ4_9BURK</name>
<dbReference type="InterPro" id="IPR004360">
    <property type="entry name" value="Glyas_Fos-R_dOase_dom"/>
</dbReference>
<dbReference type="GO" id="GO:0046872">
    <property type="term" value="F:metal ion binding"/>
    <property type="evidence" value="ECO:0007669"/>
    <property type="project" value="UniProtKB-KW"/>
</dbReference>
<dbReference type="Pfam" id="PF00903">
    <property type="entry name" value="Glyoxalase"/>
    <property type="match status" value="1"/>
</dbReference>
<feature type="domain" description="VOC" evidence="2">
    <location>
        <begin position="6"/>
        <end position="129"/>
    </location>
</feature>
<dbReference type="Gene3D" id="3.10.180.10">
    <property type="entry name" value="2,3-Dihydroxybiphenyl 1,2-Dioxygenase, domain 1"/>
    <property type="match status" value="1"/>
</dbReference>
<dbReference type="SUPFAM" id="SSF54593">
    <property type="entry name" value="Glyoxalase/Bleomycin resistance protein/Dihydroxybiphenyl dioxygenase"/>
    <property type="match status" value="1"/>
</dbReference>
<dbReference type="CDD" id="cd08352">
    <property type="entry name" value="VOC_Bs_YwkD_like"/>
    <property type="match status" value="1"/>
</dbReference>
<evidence type="ECO:0000313" key="3">
    <source>
        <dbReference type="EMBL" id="MBC3934267.1"/>
    </source>
</evidence>
<evidence type="ECO:0000313" key="4">
    <source>
        <dbReference type="Proteomes" id="UP000612361"/>
    </source>
</evidence>
<dbReference type="InterPro" id="IPR029068">
    <property type="entry name" value="Glyas_Bleomycin-R_OHBP_Dase"/>
</dbReference>
<reference evidence="3" key="1">
    <citation type="submission" date="2020-08" db="EMBL/GenBank/DDBJ databases">
        <title>Novel species isolated from subtropical streams in China.</title>
        <authorList>
            <person name="Lu H."/>
        </authorList>
    </citation>
    <scope>NUCLEOTIDE SEQUENCE</scope>
    <source>
        <strain evidence="3">CY7W</strain>
    </source>
</reference>
<keyword evidence="1" id="KW-0479">Metal-binding</keyword>
<dbReference type="EMBL" id="JACOGG010000002">
    <property type="protein sequence ID" value="MBC3934267.1"/>
    <property type="molecule type" value="Genomic_DNA"/>
</dbReference>
<dbReference type="RefSeq" id="WP_186879890.1">
    <property type="nucleotide sequence ID" value="NZ_JACOGG010000002.1"/>
</dbReference>
<dbReference type="PANTHER" id="PTHR36113">
    <property type="entry name" value="LYASE, PUTATIVE-RELATED-RELATED"/>
    <property type="match status" value="1"/>
</dbReference>
<evidence type="ECO:0000256" key="1">
    <source>
        <dbReference type="ARBA" id="ARBA00022723"/>
    </source>
</evidence>
<dbReference type="AlphaFoldDB" id="A0A923KUJ4"/>
<keyword evidence="4" id="KW-1185">Reference proteome</keyword>
<sequence>MHLLSGIHHVAVICSDYARSRYFYHQILGLPILDEHYRAERDSYKLDLALPDGAQLELFSFPDAPPRPSWPEAQGLRHLAFRVQNLERVLAHLQQHQVACQKIRVDEYTGRRFCFFADPDGLPLELYEDSGASAK</sequence>
<protein>
    <submittedName>
        <fullName evidence="3">VOC family protein</fullName>
    </submittedName>
</protein>
<dbReference type="InterPro" id="IPR051332">
    <property type="entry name" value="Fosfomycin_Res_Enzymes"/>
</dbReference>
<accession>A0A923KUJ4</accession>
<dbReference type="PANTHER" id="PTHR36113:SF6">
    <property type="entry name" value="FOSFOMYCIN RESISTANCE PROTEIN FOSX"/>
    <property type="match status" value="1"/>
</dbReference>
<organism evidence="3 4">
    <name type="scientific">Undibacterium rugosum</name>
    <dbReference type="NCBI Taxonomy" id="2762291"/>
    <lineage>
        <taxon>Bacteria</taxon>
        <taxon>Pseudomonadati</taxon>
        <taxon>Pseudomonadota</taxon>
        <taxon>Betaproteobacteria</taxon>
        <taxon>Burkholderiales</taxon>
        <taxon>Oxalobacteraceae</taxon>
        <taxon>Undibacterium</taxon>
    </lineage>
</organism>
<dbReference type="Proteomes" id="UP000612361">
    <property type="component" value="Unassembled WGS sequence"/>
</dbReference>
<proteinExistence type="predicted"/>
<evidence type="ECO:0000259" key="2">
    <source>
        <dbReference type="PROSITE" id="PS51819"/>
    </source>
</evidence>
<dbReference type="InterPro" id="IPR037523">
    <property type="entry name" value="VOC_core"/>
</dbReference>